<evidence type="ECO:0000313" key="7">
    <source>
        <dbReference type="Proteomes" id="UP000293398"/>
    </source>
</evidence>
<comment type="subcellular location">
    <subcellularLocation>
        <location evidence="1">Secreted</location>
    </subcellularLocation>
</comment>
<accession>A0A4Q7VCE6</accession>
<dbReference type="SUPFAM" id="SSF69255">
    <property type="entry name" value="gp5 N-terminal domain-like"/>
    <property type="match status" value="1"/>
</dbReference>
<dbReference type="EMBL" id="SHKO01000002">
    <property type="protein sequence ID" value="RZT94551.1"/>
    <property type="molecule type" value="Genomic_DNA"/>
</dbReference>
<dbReference type="InterPro" id="IPR054030">
    <property type="entry name" value="Gp5_Vgr_C"/>
</dbReference>
<dbReference type="SUPFAM" id="SSF69349">
    <property type="entry name" value="Phage fibre proteins"/>
    <property type="match status" value="1"/>
</dbReference>
<dbReference type="Pfam" id="PF05954">
    <property type="entry name" value="Phage_GPD"/>
    <property type="match status" value="1"/>
</dbReference>
<dbReference type="Pfam" id="PF22178">
    <property type="entry name" value="Gp5_trimer_C"/>
    <property type="match status" value="1"/>
</dbReference>
<evidence type="ECO:0000259" key="5">
    <source>
        <dbReference type="Pfam" id="PF22178"/>
    </source>
</evidence>
<dbReference type="Gene3D" id="2.30.110.50">
    <property type="match status" value="1"/>
</dbReference>
<dbReference type="PANTHER" id="PTHR32305:SF15">
    <property type="entry name" value="PROTEIN RHSA-RELATED"/>
    <property type="match status" value="1"/>
</dbReference>
<dbReference type="InterPro" id="IPR037026">
    <property type="entry name" value="Vgr_OB-fold_dom_sf"/>
</dbReference>
<feature type="domain" description="Gp5/Type VI secretion system Vgr C-terminal trimerisation" evidence="5">
    <location>
        <begin position="484"/>
        <end position="567"/>
    </location>
</feature>
<dbReference type="InterPro" id="IPR050708">
    <property type="entry name" value="T6SS_VgrG/RHS"/>
</dbReference>
<dbReference type="OrthoDB" id="1907165at2"/>
<keyword evidence="7" id="KW-1185">Reference proteome</keyword>
<dbReference type="PANTHER" id="PTHR32305">
    <property type="match status" value="1"/>
</dbReference>
<comment type="similarity">
    <text evidence="2">Belongs to the VgrG protein family.</text>
</comment>
<reference evidence="6 7" key="1">
    <citation type="submission" date="2019-02" db="EMBL/GenBank/DDBJ databases">
        <title>Genomic Encyclopedia of Type Strains, Phase IV (KMG-IV): sequencing the most valuable type-strain genomes for metagenomic binning, comparative biology and taxonomic classification.</title>
        <authorList>
            <person name="Goeker M."/>
        </authorList>
    </citation>
    <scope>NUCLEOTIDE SEQUENCE [LARGE SCALE GENOMIC DNA]</scope>
    <source>
        <strain evidence="6 7">DSM 23814</strain>
    </source>
</reference>
<dbReference type="Gene3D" id="4.10.220.110">
    <property type="match status" value="1"/>
</dbReference>
<dbReference type="NCBIfam" id="TIGR03361">
    <property type="entry name" value="VI_Rhs_Vgr"/>
    <property type="match status" value="1"/>
</dbReference>
<dbReference type="InterPro" id="IPR006531">
    <property type="entry name" value="Gp5/Vgr_OB"/>
</dbReference>
<dbReference type="GO" id="GO:0005576">
    <property type="term" value="C:extracellular region"/>
    <property type="evidence" value="ECO:0007669"/>
    <property type="project" value="UniProtKB-SubCell"/>
</dbReference>
<evidence type="ECO:0000256" key="3">
    <source>
        <dbReference type="ARBA" id="ARBA00022525"/>
    </source>
</evidence>
<evidence type="ECO:0000256" key="1">
    <source>
        <dbReference type="ARBA" id="ARBA00004613"/>
    </source>
</evidence>
<sequence>MSANINISNIINPDRLIRVSIAADNAEFLFDAMQGTDGMSTLSDYTVRLLHRSMQVDVRALLGKSLTLTINTAAAPRHINGVIASFALVGQEGDVDRYFVYEARVVPWFWLATHKKEFRIYQNQSVPETIKQVLAPYGYAFEFDLVESYTPRVYCVQYDETDFQFVSRLLEAEGIHYYFRHEQEKHTLVMSDEIQSHKPVDGYEHVPYFTEDKLTLPQQDYMTHVAVFQDLRPGQYTTNDYNFTTPRADLAARQQIKLDHAHNEAEVYEWPGNYGDDPLGERYARQRMQEQHHVRDTRTLRSTARGVATGSLFNLVRCPRTEENREYVVLGTSYNLKENNYHSVGSPEEAAQNGRRCVFDLTVQCATLPFRPPRITRKPRTQGPQTAVVVGPQGKEIWTNEYGQVKVHFHWDRYDKKDENSSCWIRVSSSWASSNFGAIQVPRIGDEVIVDFLNGDPDAPIITGRVYNAAMMPPWKLPENETQMGIYSRSSPGGHYYTANAFRFEDKTGREEIYIHAQKDRNEKTKNNHTERIDNNWVQSVGHHKVIEVDGNHSESVHGNMTLHVGPSGIGRVLSKSFRKLVEGISDIAKSLPIPGINQLGRGVYSLFADQAINEATAGVKTQFVGISKTVSVGSTIVEQAGHSIQLVSGSHLSGDAGDTVAFTSNGEFHVQVGKSELRLTSDGFIRLSGDTLFLNFENGIEMQAKNEIAMSSAKINLN</sequence>
<dbReference type="Proteomes" id="UP000293398">
    <property type="component" value="Unassembled WGS sequence"/>
</dbReference>
<dbReference type="Pfam" id="PF04717">
    <property type="entry name" value="Phage_base_V"/>
    <property type="match status" value="1"/>
</dbReference>
<protein>
    <submittedName>
        <fullName evidence="6">Type VI secretion system secreted protein VgrG</fullName>
    </submittedName>
</protein>
<dbReference type="InterPro" id="IPR006533">
    <property type="entry name" value="T6SS_Vgr_RhsGE"/>
</dbReference>
<dbReference type="SUPFAM" id="SSF69279">
    <property type="entry name" value="Phage tail proteins"/>
    <property type="match status" value="2"/>
</dbReference>
<name>A0A4Q7VCE6_9BURK</name>
<dbReference type="Gene3D" id="3.55.50.10">
    <property type="entry name" value="Baseplate protein-like domains"/>
    <property type="match status" value="1"/>
</dbReference>
<comment type="caution">
    <text evidence="6">The sequence shown here is derived from an EMBL/GenBank/DDBJ whole genome shotgun (WGS) entry which is preliminary data.</text>
</comment>
<dbReference type="RefSeq" id="WP_130304367.1">
    <property type="nucleotide sequence ID" value="NZ_SHKO01000002.1"/>
</dbReference>
<feature type="domain" description="Gp5/Type VI secretion system Vgr protein OB-fold" evidence="4">
    <location>
        <begin position="403"/>
        <end position="467"/>
    </location>
</feature>
<evidence type="ECO:0000313" key="6">
    <source>
        <dbReference type="EMBL" id="RZT94551.1"/>
    </source>
</evidence>
<keyword evidence="3" id="KW-0964">Secreted</keyword>
<dbReference type="Gene3D" id="2.40.50.230">
    <property type="entry name" value="Gp5 N-terminal domain"/>
    <property type="match status" value="1"/>
</dbReference>
<proteinExistence type="inferred from homology"/>
<dbReference type="NCBIfam" id="TIGR01646">
    <property type="entry name" value="vgr_GE"/>
    <property type="match status" value="1"/>
</dbReference>
<dbReference type="InterPro" id="IPR017847">
    <property type="entry name" value="T6SS_RhsGE_Vgr_subset"/>
</dbReference>
<evidence type="ECO:0000259" key="4">
    <source>
        <dbReference type="Pfam" id="PF04717"/>
    </source>
</evidence>
<organism evidence="6 7">
    <name type="scientific">Advenella incenata</name>
    <dbReference type="NCBI Taxonomy" id="267800"/>
    <lineage>
        <taxon>Bacteria</taxon>
        <taxon>Pseudomonadati</taxon>
        <taxon>Pseudomonadota</taxon>
        <taxon>Betaproteobacteria</taxon>
        <taxon>Burkholderiales</taxon>
        <taxon>Alcaligenaceae</taxon>
    </lineage>
</organism>
<gene>
    <name evidence="6" type="ORF">EV681_2972</name>
</gene>
<dbReference type="AlphaFoldDB" id="A0A4Q7VCE6"/>
<evidence type="ECO:0000256" key="2">
    <source>
        <dbReference type="ARBA" id="ARBA00005558"/>
    </source>
</evidence>